<gene>
    <name evidence="1" type="ORF">OKA104_LOCUS48097</name>
</gene>
<evidence type="ECO:0000313" key="2">
    <source>
        <dbReference type="Proteomes" id="UP000663881"/>
    </source>
</evidence>
<protein>
    <submittedName>
        <fullName evidence="1">Uncharacterized protein</fullName>
    </submittedName>
</protein>
<dbReference type="SUPFAM" id="SSF63825">
    <property type="entry name" value="YWTD domain"/>
    <property type="match status" value="1"/>
</dbReference>
<organism evidence="1 2">
    <name type="scientific">Adineta steineri</name>
    <dbReference type="NCBI Taxonomy" id="433720"/>
    <lineage>
        <taxon>Eukaryota</taxon>
        <taxon>Metazoa</taxon>
        <taxon>Spiralia</taxon>
        <taxon>Gnathifera</taxon>
        <taxon>Rotifera</taxon>
        <taxon>Eurotatoria</taxon>
        <taxon>Bdelloidea</taxon>
        <taxon>Adinetida</taxon>
        <taxon>Adinetidae</taxon>
        <taxon>Adineta</taxon>
    </lineage>
</organism>
<sequence length="122" mass="12996">MSALSNCLTTVWALNATTIAGSPDGVSGFNSTLLNEPIDMVGTNDSIYVLDYGASYFRIQLFYPNSQLRTIIFNITQGTSLNQLSSITALNRDVGGNIYILDNGNARVSKWVPGASTGVVVA</sequence>
<name>A0A820K5J6_9BILA</name>
<accession>A0A820K5J6</accession>
<reference evidence="1" key="1">
    <citation type="submission" date="2021-02" db="EMBL/GenBank/DDBJ databases">
        <authorList>
            <person name="Nowell W R."/>
        </authorList>
    </citation>
    <scope>NUCLEOTIDE SEQUENCE</scope>
</reference>
<dbReference type="EMBL" id="CAJOAY010020209">
    <property type="protein sequence ID" value="CAF4337388.1"/>
    <property type="molecule type" value="Genomic_DNA"/>
</dbReference>
<proteinExistence type="predicted"/>
<comment type="caution">
    <text evidence="1">The sequence shown here is derived from an EMBL/GenBank/DDBJ whole genome shotgun (WGS) entry which is preliminary data.</text>
</comment>
<dbReference type="Gene3D" id="2.120.10.30">
    <property type="entry name" value="TolB, C-terminal domain"/>
    <property type="match status" value="1"/>
</dbReference>
<feature type="non-terminal residue" evidence="1">
    <location>
        <position position="1"/>
    </location>
</feature>
<dbReference type="AlphaFoldDB" id="A0A820K5J6"/>
<evidence type="ECO:0000313" key="1">
    <source>
        <dbReference type="EMBL" id="CAF4337388.1"/>
    </source>
</evidence>
<dbReference type="Proteomes" id="UP000663881">
    <property type="component" value="Unassembled WGS sequence"/>
</dbReference>
<dbReference type="InterPro" id="IPR011042">
    <property type="entry name" value="6-blade_b-propeller_TolB-like"/>
</dbReference>